<evidence type="ECO:0000256" key="3">
    <source>
        <dbReference type="ARBA" id="ARBA00004535"/>
    </source>
</evidence>
<evidence type="ECO:0000256" key="12">
    <source>
        <dbReference type="ARBA" id="ARBA00023125"/>
    </source>
</evidence>
<name>Q9E205_CHV9D</name>
<evidence type="ECO:0000313" key="16">
    <source>
        <dbReference type="EMBL" id="AAG27183.1"/>
    </source>
</evidence>
<comment type="subunit">
    <text evidence="5">Associates with the VP16-induced complex; binding to host HCFC1 activates VP16 for association with the octamer motif-binding host protein POU2F1, to form a multiprotein-DNA complex responsible for activating transcription of the viral immediate early genes.</text>
</comment>
<evidence type="ECO:0000256" key="4">
    <source>
        <dbReference type="ARBA" id="ARBA00010001"/>
    </source>
</evidence>
<protein>
    <recommendedName>
        <fullName evidence="6">Tegument protein VP16 homolog</fullName>
    </recommendedName>
    <alternativeName>
        <fullName evidence="14">Alpha trans-inducing protein</fullName>
    </alternativeName>
    <alternativeName>
        <fullName evidence="15">Alpha-TIF</fullName>
    </alternativeName>
</protein>
<dbReference type="SUPFAM" id="SSF56548">
    <property type="entry name" value="Conserved core of transcriptional regulatory protein vp16"/>
    <property type="match status" value="1"/>
</dbReference>
<organismHost>
    <name type="scientific">Chlorocebus aethiops</name>
    <name type="common">Green monkey</name>
    <name type="synonym">Cercopithecus aethiops</name>
    <dbReference type="NCBI Taxonomy" id="9534"/>
</organismHost>
<keyword evidence="9" id="KW-0920">Virion tegument</keyword>
<dbReference type="GO" id="GO:0042025">
    <property type="term" value="C:host cell nucleus"/>
    <property type="evidence" value="ECO:0007669"/>
    <property type="project" value="UniProtKB-SubCell"/>
</dbReference>
<keyword evidence="7" id="KW-0597">Phosphoprotein</keyword>
<keyword evidence="10" id="KW-0946">Virion</keyword>
<comment type="similarity">
    <text evidence="4">Belongs to the herpesviridae tegument protein VP16 protein family.</text>
</comment>
<dbReference type="GO" id="GO:0006355">
    <property type="term" value="P:regulation of DNA-templated transcription"/>
    <property type="evidence" value="ECO:0007669"/>
    <property type="project" value="InterPro"/>
</dbReference>
<dbReference type="EMBL" id="AF275348">
    <property type="protein sequence ID" value="AAG27183.1"/>
    <property type="molecule type" value="Genomic_DNA"/>
</dbReference>
<reference evidence="16 17" key="1">
    <citation type="journal article" date="2001" name="Virology">
        <title>The DNA sequence of the simian varicella virus genome.</title>
        <authorList>
            <person name="Gray W.L."/>
            <person name="Starnes H.B."/>
            <person name="White M.W."/>
            <person name="Mahalingam R."/>
        </authorList>
    </citation>
    <scope>NUCLEOTIDE SEQUENCE [LARGE SCALE GENOMIC DNA]</scope>
</reference>
<keyword evidence="11" id="KW-0805">Transcription regulation</keyword>
<dbReference type="GO" id="GO:0019033">
    <property type="term" value="C:viral tegument"/>
    <property type="evidence" value="ECO:0007669"/>
    <property type="project" value="UniProtKB-SubCell"/>
</dbReference>
<evidence type="ECO:0000256" key="6">
    <source>
        <dbReference type="ARBA" id="ARBA00015301"/>
    </source>
</evidence>
<evidence type="ECO:0000256" key="10">
    <source>
        <dbReference type="ARBA" id="ARBA00022844"/>
    </source>
</evidence>
<dbReference type="Proteomes" id="UP000159358">
    <property type="component" value="Segment"/>
</dbReference>
<dbReference type="InterPro" id="IPR003174">
    <property type="entry name" value="Alpha_TIF"/>
</dbReference>
<dbReference type="Pfam" id="PF02232">
    <property type="entry name" value="Alpha_TIF"/>
    <property type="match status" value="1"/>
</dbReference>
<sequence length="406" mass="46603">MEHFNGAFDVEQWHNRHLEQAFLNDFDESLLGDVQEHNAGSLYSSVQVGTPPPRVASPAVLYQQLINDLHFSEGPRIIALLETCNEDIFSCFPLNEDLYTDTIVFSTNPSDIIESLETSETPEPINLITKGCDLPSLPSTYTELPMYVENVQNTFFTELRVREKAYLRLLILYCKSLLRHLQGISRRSSVGARSQDCEHKYITQFKQSIRLRYYREVAKLARLLYLHLYITVTRQFSWRLFAQQSKYPDVFAAMKFMWLENRQFTCAFHPILCNHGIVLLEGKPLSSQRLREVNYRRRQLGLPLVRCALIEEKGVPLVQRPEFSAHMPRSLGFLTHHIKAKLDVYSSKHSQEPGNVRVDHPYARNVNNINYGSSVEAMIVSPPSPSDILPGDPPQKLKIDVVSDVP</sequence>
<evidence type="ECO:0000256" key="2">
    <source>
        <dbReference type="ARBA" id="ARBA00004147"/>
    </source>
</evidence>
<keyword evidence="8" id="KW-1048">Host nucleus</keyword>
<dbReference type="InterPro" id="IPR036538">
    <property type="entry name" value="Alpha_TIF_sf"/>
</dbReference>
<evidence type="ECO:0000256" key="14">
    <source>
        <dbReference type="ARBA" id="ARBA00030037"/>
    </source>
</evidence>
<evidence type="ECO:0000256" key="1">
    <source>
        <dbReference type="ARBA" id="ARBA00002794"/>
    </source>
</evidence>
<keyword evidence="12" id="KW-0238">DNA-binding</keyword>
<keyword evidence="13" id="KW-0804">Transcription</keyword>
<evidence type="ECO:0000256" key="5">
    <source>
        <dbReference type="ARBA" id="ARBA00011507"/>
    </source>
</evidence>
<evidence type="ECO:0000256" key="15">
    <source>
        <dbReference type="ARBA" id="ARBA00033186"/>
    </source>
</evidence>
<comment type="function">
    <text evidence="1">May play a role in the aggregation of tegument proteins around nucleocapsids during virus morphogenesis.</text>
</comment>
<dbReference type="GO" id="GO:0003677">
    <property type="term" value="F:DNA binding"/>
    <property type="evidence" value="ECO:0007669"/>
    <property type="project" value="UniProtKB-KW"/>
</dbReference>
<evidence type="ECO:0000256" key="9">
    <source>
        <dbReference type="ARBA" id="ARBA00022580"/>
    </source>
</evidence>
<dbReference type="GeneID" id="920547"/>
<accession>Q9E205</accession>
<dbReference type="Gene3D" id="1.10.1290.10">
    <property type="entry name" value="Alpha trans-inducing (Alpha-TIF)"/>
    <property type="match status" value="1"/>
</dbReference>
<keyword evidence="17" id="KW-1185">Reference proteome</keyword>
<evidence type="ECO:0000313" key="17">
    <source>
        <dbReference type="Proteomes" id="UP000159358"/>
    </source>
</evidence>
<evidence type="ECO:0000256" key="8">
    <source>
        <dbReference type="ARBA" id="ARBA00022562"/>
    </source>
</evidence>
<comment type="subcellular location">
    <subcellularLocation>
        <location evidence="2">Host nucleus</location>
    </subcellularLocation>
    <subcellularLocation>
        <location evidence="3">Virion tegument</location>
    </subcellularLocation>
</comment>
<organism evidence="16 17">
    <name type="scientific">Cercopithecine herpesvirus 9 (strain DHV)</name>
    <name type="common">CeHV-9</name>
    <name type="synonym">Simian varicella virus</name>
    <dbReference type="NCBI Taxonomy" id="36348"/>
    <lineage>
        <taxon>Viruses</taxon>
        <taxon>Duplodnaviria</taxon>
        <taxon>Heunggongvirae</taxon>
        <taxon>Peploviricota</taxon>
        <taxon>Herviviricetes</taxon>
        <taxon>Herpesvirales</taxon>
        <taxon>Orthoherpesviridae</taxon>
        <taxon>Alphaherpesvirinae</taxon>
        <taxon>Varicellovirus</taxon>
        <taxon>Varicellovirus cercopithecinealpha9</taxon>
    </lineage>
</organism>
<dbReference type="SMART" id="SM00814">
    <property type="entry name" value="Alpha_TIF"/>
    <property type="match status" value="1"/>
</dbReference>
<evidence type="ECO:0000256" key="13">
    <source>
        <dbReference type="ARBA" id="ARBA00023163"/>
    </source>
</evidence>
<dbReference type="KEGG" id="vg:920547"/>
<proteinExistence type="inferred from homology"/>
<dbReference type="RefSeq" id="NP_077425.1">
    <property type="nucleotide sequence ID" value="NC_002686.2"/>
</dbReference>
<evidence type="ECO:0000256" key="11">
    <source>
        <dbReference type="ARBA" id="ARBA00023015"/>
    </source>
</evidence>
<evidence type="ECO:0000256" key="7">
    <source>
        <dbReference type="ARBA" id="ARBA00022553"/>
    </source>
</evidence>